<name>A0A7X6DCV8_9BURK</name>
<keyword evidence="5" id="KW-0136">Cellulose degradation</keyword>
<dbReference type="Pfam" id="PF01270">
    <property type="entry name" value="Glyco_hydro_8"/>
    <property type="match status" value="1"/>
</dbReference>
<evidence type="ECO:0000256" key="2">
    <source>
        <dbReference type="ARBA" id="ARBA00009209"/>
    </source>
</evidence>
<dbReference type="Proteomes" id="UP000521868">
    <property type="component" value="Unassembled WGS sequence"/>
</dbReference>
<dbReference type="EMBL" id="VTOX01000001">
    <property type="protein sequence ID" value="NKE64832.1"/>
    <property type="molecule type" value="Genomic_DNA"/>
</dbReference>
<dbReference type="AlphaFoldDB" id="A0A7X6DCV8"/>
<dbReference type="GO" id="GO:0008810">
    <property type="term" value="F:cellulase activity"/>
    <property type="evidence" value="ECO:0007669"/>
    <property type="project" value="UniProtKB-EC"/>
</dbReference>
<dbReference type="PROSITE" id="PS51257">
    <property type="entry name" value="PROKAR_LIPOPROTEIN"/>
    <property type="match status" value="1"/>
</dbReference>
<dbReference type="Gene3D" id="2.60.120.260">
    <property type="entry name" value="Galactose-binding domain-like"/>
    <property type="match status" value="2"/>
</dbReference>
<dbReference type="InterPro" id="IPR008979">
    <property type="entry name" value="Galactose-bd-like_sf"/>
</dbReference>
<evidence type="ECO:0000256" key="3">
    <source>
        <dbReference type="ARBA" id="ARBA00012601"/>
    </source>
</evidence>
<keyword evidence="6" id="KW-0326">Glycosidase</keyword>
<gene>
    <name evidence="10" type="ORF">RAMLITH_03280</name>
</gene>
<keyword evidence="7" id="KW-0624">Polysaccharide degradation</keyword>
<keyword evidence="11" id="KW-1185">Reference proteome</keyword>
<feature type="region of interest" description="Disordered" evidence="8">
    <location>
        <begin position="472"/>
        <end position="497"/>
    </location>
</feature>
<organism evidence="10 11">
    <name type="scientific">Ramlibacter lithotrophicus</name>
    <dbReference type="NCBI Taxonomy" id="2606681"/>
    <lineage>
        <taxon>Bacteria</taxon>
        <taxon>Pseudomonadati</taxon>
        <taxon>Pseudomonadota</taxon>
        <taxon>Betaproteobacteria</taxon>
        <taxon>Burkholderiales</taxon>
        <taxon>Comamonadaceae</taxon>
        <taxon>Ramlibacter</taxon>
    </lineage>
</organism>
<feature type="compositionally biased region" description="Polar residues" evidence="8">
    <location>
        <begin position="77"/>
        <end position="86"/>
    </location>
</feature>
<feature type="chain" id="PRO_5030634892" description="cellulase" evidence="9">
    <location>
        <begin position="18"/>
        <end position="780"/>
    </location>
</feature>
<evidence type="ECO:0000256" key="5">
    <source>
        <dbReference type="ARBA" id="ARBA00023001"/>
    </source>
</evidence>
<evidence type="ECO:0000256" key="9">
    <source>
        <dbReference type="SAM" id="SignalP"/>
    </source>
</evidence>
<accession>A0A7X6DCV8</accession>
<comment type="catalytic activity">
    <reaction evidence="1">
        <text>Endohydrolysis of (1-&gt;4)-beta-D-glucosidic linkages in cellulose, lichenin and cereal beta-D-glucans.</text>
        <dbReference type="EC" id="3.2.1.4"/>
    </reaction>
</comment>
<dbReference type="SUPFAM" id="SSF48208">
    <property type="entry name" value="Six-hairpin glycosidases"/>
    <property type="match status" value="1"/>
</dbReference>
<dbReference type="RefSeq" id="WP_168105886.1">
    <property type="nucleotide sequence ID" value="NZ_VTOX01000001.1"/>
</dbReference>
<dbReference type="EC" id="3.2.1.4" evidence="3"/>
<evidence type="ECO:0000256" key="7">
    <source>
        <dbReference type="ARBA" id="ARBA00023326"/>
    </source>
</evidence>
<proteinExistence type="inferred from homology"/>
<comment type="similarity">
    <text evidence="2">Belongs to the glycosyl hydrolase 8 (cellulase D) family.</text>
</comment>
<dbReference type="Gene3D" id="1.50.10.10">
    <property type="match status" value="1"/>
</dbReference>
<sequence>MKRRNFLLSGSASIATAGLTACGGGGGADGQLDASLTETGALRSTGPVATDPSAGGAVTAAATGDTAVRAPSRAAKQDSTATPTSSVRYPFGARLTGYSAGILPSQSAWTMDDLLRRQYDAWKAARVVPVGWIAPGGYAVQSSQWNTLTVSEAMGYGMLLTVLFAGHDPNARSIFDGLLAVVRARPAWAVTPHNPGGKYLMDWKLASNGSSMGQGWNALDGDLDIALALLMADKQWGSSSGWNYLQEGKNTIEAIKSWNVKADGTMEGLANRSHNRTSDYMTGHFRAFKAATGDGLWDKAVDRAYWLTNHLQNSFSAGVGLMPDFVMNADSGWPTPSTGYIGDGNDKEGFFWWNACRNPWRFASDYVLSGDWRLQQVTGRMIDFFQRTSGGDPMRIGTGYALDGRLLTGGNSGAYHGPICAGACTDARFQGFLDAMWNWNATHLTTGYYDSEIQLLSMVVASGNWWTPAGSFGSGGGTVTDGQQQTAPQQPAPAPAGGNVLANGDFASGMANWENWGNAWVAAGALNVGAGAGGAAQHVGGKLAAGTKYQLTGTANVTGAGDGVYVGVKLMDQWGGVLVDQLQKVDSQSPTGVSISFTAPQGATSGYVFVWKNAGGAVGVVDNLSLAPAGSGGTTGQPAPTAPATGGSELLVNGNFASGMGNWENWGNSWVSGGVMNVGTGAGGVAQNIAGKITAGRKYQVGITGHLTAPSEGVFVGVKLMNSWGGVVLDQMHLLNSLTPASGSVGFTAPQGATSGFVFVWKNANGALALVQKLSLVAVG</sequence>
<reference evidence="10 11" key="1">
    <citation type="journal article" date="2020" name="Nature">
        <title>Bacterial chemolithoautotrophy via manganese oxidation.</title>
        <authorList>
            <person name="Yu H."/>
            <person name="Leadbetter J.R."/>
        </authorList>
    </citation>
    <scope>NUCLEOTIDE SEQUENCE [LARGE SCALE GENOMIC DNA]</scope>
    <source>
        <strain evidence="10 11">RBP-1</strain>
    </source>
</reference>
<evidence type="ECO:0000256" key="4">
    <source>
        <dbReference type="ARBA" id="ARBA00022801"/>
    </source>
</evidence>
<comment type="caution">
    <text evidence="10">The sequence shown here is derived from an EMBL/GenBank/DDBJ whole genome shotgun (WGS) entry which is preliminary data.</text>
</comment>
<feature type="signal peptide" evidence="9">
    <location>
        <begin position="1"/>
        <end position="17"/>
    </location>
</feature>
<feature type="compositionally biased region" description="Low complexity" evidence="8">
    <location>
        <begin position="480"/>
        <end position="489"/>
    </location>
</feature>
<dbReference type="GO" id="GO:0030245">
    <property type="term" value="P:cellulose catabolic process"/>
    <property type="evidence" value="ECO:0007669"/>
    <property type="project" value="UniProtKB-KW"/>
</dbReference>
<evidence type="ECO:0000256" key="6">
    <source>
        <dbReference type="ARBA" id="ARBA00023295"/>
    </source>
</evidence>
<evidence type="ECO:0000313" key="11">
    <source>
        <dbReference type="Proteomes" id="UP000521868"/>
    </source>
</evidence>
<dbReference type="InterPro" id="IPR012341">
    <property type="entry name" value="6hp_glycosidase-like_sf"/>
</dbReference>
<evidence type="ECO:0000256" key="8">
    <source>
        <dbReference type="SAM" id="MobiDB-lite"/>
    </source>
</evidence>
<feature type="region of interest" description="Disordered" evidence="8">
    <location>
        <begin position="65"/>
        <end position="86"/>
    </location>
</feature>
<dbReference type="InterPro" id="IPR008928">
    <property type="entry name" value="6-hairpin_glycosidase_sf"/>
</dbReference>
<protein>
    <recommendedName>
        <fullName evidence="3">cellulase</fullName>
        <ecNumber evidence="3">3.2.1.4</ecNumber>
    </recommendedName>
</protein>
<keyword evidence="7" id="KW-0119">Carbohydrate metabolism</keyword>
<keyword evidence="9" id="KW-0732">Signal</keyword>
<evidence type="ECO:0000313" key="10">
    <source>
        <dbReference type="EMBL" id="NKE64832.1"/>
    </source>
</evidence>
<evidence type="ECO:0000256" key="1">
    <source>
        <dbReference type="ARBA" id="ARBA00000966"/>
    </source>
</evidence>
<dbReference type="InterPro" id="IPR002037">
    <property type="entry name" value="Glyco_hydro_8"/>
</dbReference>
<keyword evidence="4" id="KW-0378">Hydrolase</keyword>
<dbReference type="SUPFAM" id="SSF49785">
    <property type="entry name" value="Galactose-binding domain-like"/>
    <property type="match status" value="1"/>
</dbReference>
<dbReference type="PRINTS" id="PR00735">
    <property type="entry name" value="GLHYDRLASE8"/>
</dbReference>